<dbReference type="Pfam" id="PF16582">
    <property type="entry name" value="TPP_enzyme_M_2"/>
    <property type="match status" value="1"/>
</dbReference>
<evidence type="ECO:0000259" key="8">
    <source>
        <dbReference type="Pfam" id="PF02775"/>
    </source>
</evidence>
<evidence type="ECO:0000256" key="1">
    <source>
        <dbReference type="ARBA" id="ARBA00022428"/>
    </source>
</evidence>
<evidence type="ECO:0000256" key="4">
    <source>
        <dbReference type="ARBA" id="ARBA00022842"/>
    </source>
</evidence>
<dbReference type="CDD" id="cd07037">
    <property type="entry name" value="TPP_PYR_MenD"/>
    <property type="match status" value="1"/>
</dbReference>
<comment type="pathway">
    <text evidence="7">Quinol/quinone metabolism; 1,4-dihydroxy-2-naphthoate biosynthesis; 1,4-dihydroxy-2-naphthoate from chorismate: step 2/7.</text>
</comment>
<comment type="similarity">
    <text evidence="7">Belongs to the TPP enzyme family. MenD subfamily.</text>
</comment>
<dbReference type="Pfam" id="PF02776">
    <property type="entry name" value="TPP_enzyme_N"/>
    <property type="match status" value="1"/>
</dbReference>
<dbReference type="AlphaFoldDB" id="A0A7X1C868"/>
<dbReference type="InterPro" id="IPR029035">
    <property type="entry name" value="DHS-like_NAD/FAD-binding_dom"/>
</dbReference>
<dbReference type="RefSeq" id="WP_185380593.1">
    <property type="nucleotide sequence ID" value="NZ_JAASTW010000003.1"/>
</dbReference>
<feature type="domain" description="Thiamine pyrophosphate enzyme TPP-binding" evidence="8">
    <location>
        <begin position="439"/>
        <end position="554"/>
    </location>
</feature>
<evidence type="ECO:0000256" key="6">
    <source>
        <dbReference type="ARBA" id="ARBA00023211"/>
    </source>
</evidence>
<gene>
    <name evidence="7 11" type="primary">menD</name>
    <name evidence="11" type="ORF">HCJ38_02935</name>
</gene>
<sequence length="580" mass="64900">MTNHEQVLTDYLAAFIEELVQAGVKEAIISPGSRSTPLALMMAEHPILKIYVDVDERSAGFFALGLAKASKRPVVLLCTSGTAAANYFPAVGEANLSQIPLIVLTADRPHELRNVGAPQAMDQLHLYGTHVKDFTDMALPENSEEMIRYAKWHGSRAVDIAMKTPRGPVHYNFPLREPLVPILEPSPYTATGEQHHHVHIYYTHEVLEDSAIQKMVRECTGKKGVFVVGSIDKKEIEQPLVDLAKKLGWPIIADPLSGLRSYGAMDNVVIDQYDAFMKEAKILPQLTPEVVIRFGSMPVSKPLKNWLEALKNIRFYVVDPGAAWKDPIKAVTDMIHCDERFLLDILQKHMPADVKNVNWLNRWITYNDTARQIVMDEMANTTSLEEGKIVAELRRLLPDKAGLFIGNSMPIRDVDTYFPQVDKKIKMLANRGANGIDGVVSSALGASVVFQPMFLLIGDLSFYHDMNGLLMAKKYKMNLTIIIVNNDGGGIFSFLPQAKEAKYFETLFGTSTELDFRFAAALYDADYHEATSIDALEEAVDKANFHKGLDIIEVKTNRHENKENHQLLWDKIATVLKALD</sequence>
<comment type="catalytic activity">
    <reaction evidence="7">
        <text>isochorismate + 2-oxoglutarate + H(+) = 5-enolpyruvoyl-6-hydroxy-2-succinyl-cyclohex-3-ene-1-carboxylate + CO2</text>
        <dbReference type="Rhea" id="RHEA:25593"/>
        <dbReference type="ChEBI" id="CHEBI:15378"/>
        <dbReference type="ChEBI" id="CHEBI:16526"/>
        <dbReference type="ChEBI" id="CHEBI:16810"/>
        <dbReference type="ChEBI" id="CHEBI:29780"/>
        <dbReference type="ChEBI" id="CHEBI:58818"/>
        <dbReference type="EC" id="2.2.1.9"/>
    </reaction>
</comment>
<protein>
    <recommendedName>
        <fullName evidence="7">2-succinyl-5-enolpyruvyl-6-hydroxy-3-cyclohexene-1-carboxylate synthase</fullName>
        <shortName evidence="7">SEPHCHC synthase</shortName>
        <ecNumber evidence="7">2.2.1.9</ecNumber>
    </recommendedName>
    <alternativeName>
        <fullName evidence="7">Menaquinone biosynthesis protein MenD</fullName>
    </alternativeName>
</protein>
<keyword evidence="3 7" id="KW-0479">Metal-binding</keyword>
<dbReference type="UniPathway" id="UPA01057">
    <property type="reaction ID" value="UER00164"/>
</dbReference>
<evidence type="ECO:0000256" key="7">
    <source>
        <dbReference type="HAMAP-Rule" id="MF_01659"/>
    </source>
</evidence>
<comment type="pathway">
    <text evidence="7">Quinol/quinone metabolism; menaquinone biosynthesis.</text>
</comment>
<comment type="cofactor">
    <cofactor evidence="7">
        <name>Mg(2+)</name>
        <dbReference type="ChEBI" id="CHEBI:18420"/>
    </cofactor>
    <cofactor evidence="7">
        <name>Mn(2+)</name>
        <dbReference type="ChEBI" id="CHEBI:29035"/>
    </cofactor>
</comment>
<dbReference type="GO" id="GO:0000287">
    <property type="term" value="F:magnesium ion binding"/>
    <property type="evidence" value="ECO:0007669"/>
    <property type="project" value="UniProtKB-UniRule"/>
</dbReference>
<dbReference type="InterPro" id="IPR029061">
    <property type="entry name" value="THDP-binding"/>
</dbReference>
<dbReference type="GO" id="GO:0030976">
    <property type="term" value="F:thiamine pyrophosphate binding"/>
    <property type="evidence" value="ECO:0007669"/>
    <property type="project" value="UniProtKB-UniRule"/>
</dbReference>
<evidence type="ECO:0000256" key="5">
    <source>
        <dbReference type="ARBA" id="ARBA00023052"/>
    </source>
</evidence>
<keyword evidence="5 7" id="KW-0786">Thiamine pyrophosphate</keyword>
<name>A0A7X1C868_9LIST</name>
<dbReference type="Pfam" id="PF02775">
    <property type="entry name" value="TPP_enzyme_C"/>
    <property type="match status" value="1"/>
</dbReference>
<dbReference type="Proteomes" id="UP000561617">
    <property type="component" value="Unassembled WGS sequence"/>
</dbReference>
<accession>A0A7X1C868</accession>
<evidence type="ECO:0000256" key="3">
    <source>
        <dbReference type="ARBA" id="ARBA00022723"/>
    </source>
</evidence>
<dbReference type="PANTHER" id="PTHR42916:SF1">
    <property type="entry name" value="PROTEIN PHYLLO, CHLOROPLASTIC"/>
    <property type="match status" value="1"/>
</dbReference>
<evidence type="ECO:0000259" key="10">
    <source>
        <dbReference type="Pfam" id="PF16582"/>
    </source>
</evidence>
<dbReference type="EC" id="2.2.1.9" evidence="7"/>
<comment type="cofactor">
    <cofactor evidence="7">
        <name>thiamine diphosphate</name>
        <dbReference type="ChEBI" id="CHEBI:58937"/>
    </cofactor>
    <text evidence="7">Binds 1 thiamine pyrophosphate per subunit.</text>
</comment>
<dbReference type="SUPFAM" id="SSF52467">
    <property type="entry name" value="DHS-like NAD/FAD-binding domain"/>
    <property type="match status" value="1"/>
</dbReference>
<dbReference type="InterPro" id="IPR032264">
    <property type="entry name" value="MenD_middle"/>
</dbReference>
<keyword evidence="1 7" id="KW-0474">Menaquinone biosynthesis</keyword>
<comment type="subunit">
    <text evidence="7">Homodimer.</text>
</comment>
<dbReference type="EMBL" id="JAASTW010000003">
    <property type="protein sequence ID" value="MBC1487966.1"/>
    <property type="molecule type" value="Genomic_DNA"/>
</dbReference>
<dbReference type="NCBIfam" id="TIGR00173">
    <property type="entry name" value="menD"/>
    <property type="match status" value="1"/>
</dbReference>
<dbReference type="PIRSF" id="PIRSF004983">
    <property type="entry name" value="MenD"/>
    <property type="match status" value="1"/>
</dbReference>
<dbReference type="UniPathway" id="UPA00079"/>
<comment type="caution">
    <text evidence="11">The sequence shown here is derived from an EMBL/GenBank/DDBJ whole genome shotgun (WGS) entry which is preliminary data.</text>
</comment>
<reference evidence="11 12" key="1">
    <citation type="submission" date="2020-03" db="EMBL/GenBank/DDBJ databases">
        <title>Soil Listeria distribution.</title>
        <authorList>
            <person name="Liao J."/>
            <person name="Wiedmann M."/>
        </authorList>
    </citation>
    <scope>NUCLEOTIDE SEQUENCE [LARGE SCALE GENOMIC DNA]</scope>
    <source>
        <strain evidence="11 12">FSL L7-1554</strain>
    </source>
</reference>
<evidence type="ECO:0000313" key="12">
    <source>
        <dbReference type="Proteomes" id="UP000561617"/>
    </source>
</evidence>
<dbReference type="GO" id="GO:0070204">
    <property type="term" value="F:2-succinyl-5-enolpyruvyl-6-hydroxy-3-cyclohexene-1-carboxylic-acid synthase activity"/>
    <property type="evidence" value="ECO:0007669"/>
    <property type="project" value="UniProtKB-UniRule"/>
</dbReference>
<dbReference type="CDD" id="cd02009">
    <property type="entry name" value="TPP_SHCHC_synthase"/>
    <property type="match status" value="1"/>
</dbReference>
<evidence type="ECO:0000256" key="2">
    <source>
        <dbReference type="ARBA" id="ARBA00022679"/>
    </source>
</evidence>
<dbReference type="InterPro" id="IPR012001">
    <property type="entry name" value="Thiamin_PyroP_enz_TPP-bd_dom"/>
</dbReference>
<feature type="domain" description="Menaquinone biosynthesis protein MenD middle" evidence="10">
    <location>
        <begin position="205"/>
        <end position="405"/>
    </location>
</feature>
<organism evidence="11 12">
    <name type="scientific">Listeria immobilis</name>
    <dbReference type="NCBI Taxonomy" id="2713502"/>
    <lineage>
        <taxon>Bacteria</taxon>
        <taxon>Bacillati</taxon>
        <taxon>Bacillota</taxon>
        <taxon>Bacilli</taxon>
        <taxon>Bacillales</taxon>
        <taxon>Listeriaceae</taxon>
        <taxon>Listeria</taxon>
    </lineage>
</organism>
<dbReference type="SUPFAM" id="SSF52518">
    <property type="entry name" value="Thiamin diphosphate-binding fold (THDP-binding)"/>
    <property type="match status" value="2"/>
</dbReference>
<keyword evidence="4 7" id="KW-0460">Magnesium</keyword>
<dbReference type="PANTHER" id="PTHR42916">
    <property type="entry name" value="2-SUCCINYL-5-ENOLPYRUVYL-6-HYDROXY-3-CYCLOHEXENE-1-CARBOXYLATE SYNTHASE"/>
    <property type="match status" value="1"/>
</dbReference>
<dbReference type="InterPro" id="IPR004433">
    <property type="entry name" value="MenaQ_synth_MenD"/>
</dbReference>
<feature type="domain" description="Thiamine pyrophosphate enzyme N-terminal TPP-binding" evidence="9">
    <location>
        <begin position="13"/>
        <end position="125"/>
    </location>
</feature>
<evidence type="ECO:0000259" key="9">
    <source>
        <dbReference type="Pfam" id="PF02776"/>
    </source>
</evidence>
<comment type="function">
    <text evidence="7">Catalyzes the thiamine diphosphate-dependent decarboxylation of 2-oxoglutarate and the subsequent addition of the resulting succinic semialdehyde-thiamine pyrophosphate anion to isochorismate to yield 2-succinyl-5-enolpyruvyl-6-hydroxy-3-cyclohexene-1-carboxylate (SEPHCHC).</text>
</comment>
<dbReference type="InterPro" id="IPR011766">
    <property type="entry name" value="TPP_enzyme_TPP-bd"/>
</dbReference>
<dbReference type="Gene3D" id="3.40.50.1220">
    <property type="entry name" value="TPP-binding domain"/>
    <property type="match status" value="1"/>
</dbReference>
<proteinExistence type="inferred from homology"/>
<dbReference type="GO" id="GO:0030145">
    <property type="term" value="F:manganese ion binding"/>
    <property type="evidence" value="ECO:0007669"/>
    <property type="project" value="UniProtKB-UniRule"/>
</dbReference>
<dbReference type="Gene3D" id="3.40.50.970">
    <property type="match status" value="2"/>
</dbReference>
<keyword evidence="2 7" id="KW-0808">Transferase</keyword>
<keyword evidence="6 7" id="KW-0464">Manganese</keyword>
<evidence type="ECO:0000313" key="11">
    <source>
        <dbReference type="EMBL" id="MBC1487966.1"/>
    </source>
</evidence>
<dbReference type="HAMAP" id="MF_01659">
    <property type="entry name" value="MenD"/>
    <property type="match status" value="1"/>
</dbReference>
<dbReference type="GO" id="GO:0009234">
    <property type="term" value="P:menaquinone biosynthetic process"/>
    <property type="evidence" value="ECO:0007669"/>
    <property type="project" value="UniProtKB-UniRule"/>
</dbReference>